<dbReference type="InterPro" id="IPR036097">
    <property type="entry name" value="HisK_dim/P_sf"/>
</dbReference>
<dbReference type="PANTHER" id="PTHR43304:SF1">
    <property type="entry name" value="PAC DOMAIN-CONTAINING PROTEIN"/>
    <property type="match status" value="1"/>
</dbReference>
<dbReference type="SUPFAM" id="SSF55785">
    <property type="entry name" value="PYP-like sensor domain (PAS domain)"/>
    <property type="match status" value="3"/>
</dbReference>
<dbReference type="InterPro" id="IPR005467">
    <property type="entry name" value="His_kinase_dom"/>
</dbReference>
<organism evidence="10 12">
    <name type="scientific">Colwellia hornerae</name>
    <dbReference type="NCBI Taxonomy" id="89402"/>
    <lineage>
        <taxon>Bacteria</taxon>
        <taxon>Pseudomonadati</taxon>
        <taxon>Pseudomonadota</taxon>
        <taxon>Gammaproteobacteria</taxon>
        <taxon>Alteromonadales</taxon>
        <taxon>Colwelliaceae</taxon>
        <taxon>Colwellia</taxon>
    </lineage>
</organism>
<dbReference type="Proteomes" id="UP000321917">
    <property type="component" value="Unassembled WGS sequence"/>
</dbReference>
<dbReference type="InterPro" id="IPR003594">
    <property type="entry name" value="HATPase_dom"/>
</dbReference>
<keyword evidence="4" id="KW-0808">Transferase</keyword>
<dbReference type="Proteomes" id="UP000321525">
    <property type="component" value="Unassembled WGS sequence"/>
</dbReference>
<dbReference type="InterPro" id="IPR013767">
    <property type="entry name" value="PAS_fold"/>
</dbReference>
<protein>
    <recommendedName>
        <fullName evidence="2">histidine kinase</fullName>
        <ecNumber evidence="2">2.7.13.3</ecNumber>
    </recommendedName>
</protein>
<proteinExistence type="predicted"/>
<dbReference type="Gene3D" id="1.10.287.130">
    <property type="match status" value="1"/>
</dbReference>
<comment type="catalytic activity">
    <reaction evidence="1">
        <text>ATP + protein L-histidine = ADP + protein N-phospho-L-histidine.</text>
        <dbReference type="EC" id="2.7.13.3"/>
    </reaction>
</comment>
<dbReference type="CDD" id="cd00082">
    <property type="entry name" value="HisKA"/>
    <property type="match status" value="1"/>
</dbReference>
<evidence type="ECO:0000259" key="7">
    <source>
        <dbReference type="PROSITE" id="PS50109"/>
    </source>
</evidence>
<evidence type="ECO:0000313" key="10">
    <source>
        <dbReference type="EMBL" id="TWX68219.1"/>
    </source>
</evidence>
<dbReference type="PANTHER" id="PTHR43304">
    <property type="entry name" value="PHYTOCHROME-LIKE PROTEIN CPH1"/>
    <property type="match status" value="1"/>
</dbReference>
<dbReference type="EMBL" id="VOLR01000013">
    <property type="protein sequence ID" value="TWX59191.1"/>
    <property type="molecule type" value="Genomic_DNA"/>
</dbReference>
<dbReference type="Pfam" id="PF02518">
    <property type="entry name" value="HATPase_c"/>
    <property type="match status" value="1"/>
</dbReference>
<dbReference type="SUPFAM" id="SSF55874">
    <property type="entry name" value="ATPase domain of HSP90 chaperone/DNA topoisomerase II/histidine kinase"/>
    <property type="match status" value="1"/>
</dbReference>
<dbReference type="GO" id="GO:0006355">
    <property type="term" value="P:regulation of DNA-templated transcription"/>
    <property type="evidence" value="ECO:0007669"/>
    <property type="project" value="InterPro"/>
</dbReference>
<dbReference type="SUPFAM" id="SSF47384">
    <property type="entry name" value="Homodimeric domain of signal transducing histidine kinase"/>
    <property type="match status" value="1"/>
</dbReference>
<dbReference type="SUPFAM" id="SSF52172">
    <property type="entry name" value="CheY-like"/>
    <property type="match status" value="1"/>
</dbReference>
<dbReference type="SMART" id="SM00388">
    <property type="entry name" value="HisKA"/>
    <property type="match status" value="1"/>
</dbReference>
<dbReference type="PRINTS" id="PR00344">
    <property type="entry name" value="BCTRLSENSOR"/>
</dbReference>
<evidence type="ECO:0000313" key="9">
    <source>
        <dbReference type="EMBL" id="TWX59191.1"/>
    </source>
</evidence>
<sequence>MNADSDDLMVPINSIPFSVIQLDHQGIITGCNGWAERFSGYCLAEIKGQPIEILLPDKFTDAHVKFRDNYQRGSDVMSGVRNVVLLSKSKELLNCTIKISEVADGYIAYLMDSLLKISNDDKTINEQAYLPHNIESLTLSKHTHKILNSIEEAFWEWNIMEGTLLYSAQVMAMLGYHAESFLGPLSFCEKSLKQEDLASLNRQAKAHCLGEIPCIDLTLSITTEQGATKWLTVFGKIMEYKGELAYKMFGSVKDITAQHQLVEKLKERNNYLLLAESLNKSGHWRLDCIENTLYWSTELYKIHGVDPTNYRPKVNTALDFYLVEEQAKVRNYVDNAIANKQGFYFKSAIKNQQGKKIKVECVGEVELNTAGDVVGIFGVFKDITQSETIFEKLKLLAMVNYTIKVPVFFIDDKDNVVYQDLTPNTADSSSVLFNYINFSITDYLAFKRKAKACGQLKETHISFDQYNSVFDLSVTYEADEGIFIWIVENVTEQFRKDQQQLISNRLALLGNTFGNVSHDINNVLGVALGATEMLEIKFAQGERDISTYIERVKNAIDKGKSVTERLLAFTRKPTIKMVRFDPIQDIIDNQYLFKQLLLSTIDFRINTNEVCCEIKFPQGEFINILLNLVLNSQDAIRERGLIGQIEISANLNKEQNLEIHVKDSGVGIEQSNLTKVFDPFYSSKSVNKGNGIGLANVYSTIYKHNGHIQVEGHGSLGGAHFTLVFKCRVLKNPPIKAPIATKSQLNMKGKRVLILDDEISIAEFVSLYLENEGVKTQHTDNKVDLINILATEQPFDIFITDMILPDISGREAAELVKAKFPDIRIFSISGYIAEEDKQWNYPVLRKPFNSKELANFLIENN</sequence>
<dbReference type="Gene3D" id="3.40.50.2300">
    <property type="match status" value="1"/>
</dbReference>
<dbReference type="GO" id="GO:0000155">
    <property type="term" value="F:phosphorelay sensor kinase activity"/>
    <property type="evidence" value="ECO:0007669"/>
    <property type="project" value="InterPro"/>
</dbReference>
<dbReference type="CDD" id="cd00130">
    <property type="entry name" value="PAS"/>
    <property type="match status" value="1"/>
</dbReference>
<feature type="domain" description="Histidine kinase" evidence="7">
    <location>
        <begin position="515"/>
        <end position="729"/>
    </location>
</feature>
<comment type="caution">
    <text evidence="10">The sequence shown here is derived from an EMBL/GenBank/DDBJ whole genome shotgun (WGS) entry which is preliminary data.</text>
</comment>
<dbReference type="InterPro" id="IPR035965">
    <property type="entry name" value="PAS-like_dom_sf"/>
</dbReference>
<feature type="modified residue" description="4-aspartylphosphate" evidence="6">
    <location>
        <position position="801"/>
    </location>
</feature>
<evidence type="ECO:0000256" key="2">
    <source>
        <dbReference type="ARBA" id="ARBA00012438"/>
    </source>
</evidence>
<dbReference type="Pfam" id="PF00989">
    <property type="entry name" value="PAS"/>
    <property type="match status" value="1"/>
</dbReference>
<dbReference type="Gene3D" id="3.30.450.20">
    <property type="entry name" value="PAS domain"/>
    <property type="match status" value="3"/>
</dbReference>
<evidence type="ECO:0000256" key="6">
    <source>
        <dbReference type="PROSITE-ProRule" id="PRU00169"/>
    </source>
</evidence>
<dbReference type="InterPro" id="IPR036890">
    <property type="entry name" value="HATPase_C_sf"/>
</dbReference>
<dbReference type="InterPro" id="IPR011006">
    <property type="entry name" value="CheY-like_superfamily"/>
</dbReference>
<dbReference type="RefSeq" id="WP_146799634.1">
    <property type="nucleotide sequence ID" value="NZ_VOLP01000013.1"/>
</dbReference>
<dbReference type="PROSITE" id="PS50110">
    <property type="entry name" value="RESPONSE_REGULATORY"/>
    <property type="match status" value="1"/>
</dbReference>
<keyword evidence="11" id="KW-1185">Reference proteome</keyword>
<evidence type="ECO:0000259" key="8">
    <source>
        <dbReference type="PROSITE" id="PS50110"/>
    </source>
</evidence>
<keyword evidence="3 6" id="KW-0597">Phosphoprotein</keyword>
<reference evidence="10 12" key="1">
    <citation type="submission" date="2019-07" db="EMBL/GenBank/DDBJ databases">
        <title>Genomes of sea-ice associated Colwellia species.</title>
        <authorList>
            <person name="Bowman J.P."/>
        </authorList>
    </citation>
    <scope>NUCLEOTIDE SEQUENCE [LARGE SCALE GENOMIC DNA]</scope>
    <source>
        <strain evidence="9 11">ACAM 607</strain>
        <strain evidence="10 12">IC036</strain>
    </source>
</reference>
<evidence type="ECO:0000256" key="3">
    <source>
        <dbReference type="ARBA" id="ARBA00022553"/>
    </source>
</evidence>
<evidence type="ECO:0000313" key="12">
    <source>
        <dbReference type="Proteomes" id="UP000321917"/>
    </source>
</evidence>
<dbReference type="InterPro" id="IPR003661">
    <property type="entry name" value="HisK_dim/P_dom"/>
</dbReference>
<dbReference type="PROSITE" id="PS50109">
    <property type="entry name" value="HIS_KIN"/>
    <property type="match status" value="1"/>
</dbReference>
<keyword evidence="5" id="KW-0418">Kinase</keyword>
<dbReference type="SMART" id="SM00387">
    <property type="entry name" value="HATPase_c"/>
    <property type="match status" value="1"/>
</dbReference>
<dbReference type="Gene3D" id="3.30.565.10">
    <property type="entry name" value="Histidine kinase-like ATPase, C-terminal domain"/>
    <property type="match status" value="1"/>
</dbReference>
<evidence type="ECO:0000313" key="11">
    <source>
        <dbReference type="Proteomes" id="UP000321525"/>
    </source>
</evidence>
<dbReference type="InterPro" id="IPR000014">
    <property type="entry name" value="PAS"/>
</dbReference>
<name>A0A5C6QH93_9GAMM</name>
<dbReference type="AlphaFoldDB" id="A0A5C6QH93"/>
<dbReference type="InterPro" id="IPR052162">
    <property type="entry name" value="Sensor_kinase/Photoreceptor"/>
</dbReference>
<dbReference type="EMBL" id="VOLQ01000011">
    <property type="protein sequence ID" value="TWX68219.1"/>
    <property type="molecule type" value="Genomic_DNA"/>
</dbReference>
<dbReference type="Pfam" id="PF00072">
    <property type="entry name" value="Response_reg"/>
    <property type="match status" value="1"/>
</dbReference>
<accession>A0A5C6QH93</accession>
<dbReference type="InterPro" id="IPR001789">
    <property type="entry name" value="Sig_transdc_resp-reg_receiver"/>
</dbReference>
<evidence type="ECO:0000256" key="1">
    <source>
        <dbReference type="ARBA" id="ARBA00000085"/>
    </source>
</evidence>
<gene>
    <name evidence="9" type="ORF">ESZ26_10795</name>
    <name evidence="10" type="ORF">ESZ27_07730</name>
</gene>
<dbReference type="EC" id="2.7.13.3" evidence="2"/>
<dbReference type="InterPro" id="IPR004358">
    <property type="entry name" value="Sig_transdc_His_kin-like_C"/>
</dbReference>
<dbReference type="CDD" id="cd00156">
    <property type="entry name" value="REC"/>
    <property type="match status" value="1"/>
</dbReference>
<evidence type="ECO:0000256" key="4">
    <source>
        <dbReference type="ARBA" id="ARBA00022679"/>
    </source>
</evidence>
<feature type="domain" description="Response regulatory" evidence="8">
    <location>
        <begin position="751"/>
        <end position="861"/>
    </location>
</feature>
<dbReference type="SMART" id="SM00448">
    <property type="entry name" value="REC"/>
    <property type="match status" value="1"/>
</dbReference>
<dbReference type="OrthoDB" id="9772100at2"/>
<evidence type="ECO:0000256" key="5">
    <source>
        <dbReference type="ARBA" id="ARBA00022777"/>
    </source>
</evidence>
<dbReference type="SMART" id="SM00091">
    <property type="entry name" value="PAS"/>
    <property type="match status" value="2"/>
</dbReference>